<accession>A0A9P6Q2K9</accession>
<organism evidence="2 3">
    <name type="scientific">Actinomortierella ambigua</name>
    <dbReference type="NCBI Taxonomy" id="1343610"/>
    <lineage>
        <taxon>Eukaryota</taxon>
        <taxon>Fungi</taxon>
        <taxon>Fungi incertae sedis</taxon>
        <taxon>Mucoromycota</taxon>
        <taxon>Mortierellomycotina</taxon>
        <taxon>Mortierellomycetes</taxon>
        <taxon>Mortierellales</taxon>
        <taxon>Mortierellaceae</taxon>
        <taxon>Actinomortierella</taxon>
    </lineage>
</organism>
<evidence type="ECO:0000313" key="2">
    <source>
        <dbReference type="EMBL" id="KAG0259229.1"/>
    </source>
</evidence>
<feature type="signal peptide" evidence="1">
    <location>
        <begin position="1"/>
        <end position="23"/>
    </location>
</feature>
<dbReference type="SUPFAM" id="SSF56436">
    <property type="entry name" value="C-type lectin-like"/>
    <property type="match status" value="1"/>
</dbReference>
<dbReference type="InterPro" id="IPR016187">
    <property type="entry name" value="CTDL_fold"/>
</dbReference>
<feature type="non-terminal residue" evidence="2">
    <location>
        <position position="1"/>
    </location>
</feature>
<sequence>MKLQVQSATFAIVLGALSTVGLAAPAPETAKTLEKRALLLPTAPSNDDIGGAHLLIKDLAQSDPVVKNAFMLLSKPRSYWDGMNACLSMGDGGYIYIKGSSGGNDLVDLLKSNPSANAEVNSFSQFWVYNGVPGVVGNCLAVNKNTGGTDWIPCTTQLPTICFNSVMRRVLLFDDRSRQIKVTTPAGQIQGWRDQNAFRFL</sequence>
<keyword evidence="3" id="KW-1185">Reference proteome</keyword>
<protein>
    <submittedName>
        <fullName evidence="2">Uncharacterized protein</fullName>
    </submittedName>
</protein>
<comment type="caution">
    <text evidence="2">The sequence shown here is derived from an EMBL/GenBank/DDBJ whole genome shotgun (WGS) entry which is preliminary data.</text>
</comment>
<dbReference type="Proteomes" id="UP000807716">
    <property type="component" value="Unassembled WGS sequence"/>
</dbReference>
<proteinExistence type="predicted"/>
<evidence type="ECO:0000313" key="3">
    <source>
        <dbReference type="Proteomes" id="UP000807716"/>
    </source>
</evidence>
<dbReference type="OrthoDB" id="408631at2759"/>
<name>A0A9P6Q2K9_9FUNG</name>
<gene>
    <name evidence="2" type="ORF">DFQ27_004180</name>
</gene>
<dbReference type="EMBL" id="JAAAJB010000292">
    <property type="protein sequence ID" value="KAG0259229.1"/>
    <property type="molecule type" value="Genomic_DNA"/>
</dbReference>
<keyword evidence="1" id="KW-0732">Signal</keyword>
<dbReference type="AlphaFoldDB" id="A0A9P6Q2K9"/>
<feature type="chain" id="PRO_5040225890" evidence="1">
    <location>
        <begin position="24"/>
        <end position="201"/>
    </location>
</feature>
<evidence type="ECO:0000256" key="1">
    <source>
        <dbReference type="SAM" id="SignalP"/>
    </source>
</evidence>
<reference evidence="2" key="1">
    <citation type="journal article" date="2020" name="Fungal Divers.">
        <title>Resolving the Mortierellaceae phylogeny through synthesis of multi-gene phylogenetics and phylogenomics.</title>
        <authorList>
            <person name="Vandepol N."/>
            <person name="Liber J."/>
            <person name="Desiro A."/>
            <person name="Na H."/>
            <person name="Kennedy M."/>
            <person name="Barry K."/>
            <person name="Grigoriev I.V."/>
            <person name="Miller A.N."/>
            <person name="O'Donnell K."/>
            <person name="Stajich J.E."/>
            <person name="Bonito G."/>
        </authorList>
    </citation>
    <scope>NUCLEOTIDE SEQUENCE</scope>
    <source>
        <strain evidence="2">BC1065</strain>
    </source>
</reference>